<accession>A0A9D3MDU3</accession>
<evidence type="ECO:0000313" key="1">
    <source>
        <dbReference type="EMBL" id="KAG5845455.1"/>
    </source>
</evidence>
<dbReference type="Proteomes" id="UP001044222">
    <property type="component" value="Chromosome 7"/>
</dbReference>
<organism evidence="1 2">
    <name type="scientific">Anguilla anguilla</name>
    <name type="common">European freshwater eel</name>
    <name type="synonym">Muraena anguilla</name>
    <dbReference type="NCBI Taxonomy" id="7936"/>
    <lineage>
        <taxon>Eukaryota</taxon>
        <taxon>Metazoa</taxon>
        <taxon>Chordata</taxon>
        <taxon>Craniata</taxon>
        <taxon>Vertebrata</taxon>
        <taxon>Euteleostomi</taxon>
        <taxon>Actinopterygii</taxon>
        <taxon>Neopterygii</taxon>
        <taxon>Teleostei</taxon>
        <taxon>Anguilliformes</taxon>
        <taxon>Anguillidae</taxon>
        <taxon>Anguilla</taxon>
    </lineage>
</organism>
<sequence>MFVSSRLRVFTIGQKVNILSYKTKSFSDWSNILSFKPSGRRLLATVCLHLSNTFICIKR</sequence>
<keyword evidence="2" id="KW-1185">Reference proteome</keyword>
<reference evidence="1" key="1">
    <citation type="submission" date="2021-01" db="EMBL/GenBank/DDBJ databases">
        <title>A chromosome-scale assembly of European eel, Anguilla anguilla.</title>
        <authorList>
            <person name="Henkel C."/>
            <person name="Jong-Raadsen S.A."/>
            <person name="Dufour S."/>
            <person name="Weltzien F.-A."/>
            <person name="Palstra A.P."/>
            <person name="Pelster B."/>
            <person name="Spaink H.P."/>
            <person name="Van Den Thillart G.E."/>
            <person name="Jansen H."/>
            <person name="Zahm M."/>
            <person name="Klopp C."/>
            <person name="Cedric C."/>
            <person name="Louis A."/>
            <person name="Berthelot C."/>
            <person name="Parey E."/>
            <person name="Roest Crollius H."/>
            <person name="Montfort J."/>
            <person name="Robinson-Rechavi M."/>
            <person name="Bucao C."/>
            <person name="Bouchez O."/>
            <person name="Gislard M."/>
            <person name="Lluch J."/>
            <person name="Milhes M."/>
            <person name="Lampietro C."/>
            <person name="Lopez Roques C."/>
            <person name="Donnadieu C."/>
            <person name="Braasch I."/>
            <person name="Desvignes T."/>
            <person name="Postlethwait J."/>
            <person name="Bobe J."/>
            <person name="Guiguen Y."/>
            <person name="Dirks R."/>
        </authorList>
    </citation>
    <scope>NUCLEOTIDE SEQUENCE</scope>
    <source>
        <strain evidence="1">Tag_6206</strain>
        <tissue evidence="1">Liver</tissue>
    </source>
</reference>
<protein>
    <submittedName>
        <fullName evidence="1">Uncharacterized protein</fullName>
    </submittedName>
</protein>
<proteinExistence type="predicted"/>
<name>A0A9D3MDU3_ANGAN</name>
<comment type="caution">
    <text evidence="1">The sequence shown here is derived from an EMBL/GenBank/DDBJ whole genome shotgun (WGS) entry which is preliminary data.</text>
</comment>
<dbReference type="EMBL" id="JAFIRN010000007">
    <property type="protein sequence ID" value="KAG5845455.1"/>
    <property type="molecule type" value="Genomic_DNA"/>
</dbReference>
<dbReference type="AlphaFoldDB" id="A0A9D3MDU3"/>
<gene>
    <name evidence="1" type="ORF">ANANG_G00139290</name>
</gene>
<evidence type="ECO:0000313" key="2">
    <source>
        <dbReference type="Proteomes" id="UP001044222"/>
    </source>
</evidence>